<feature type="compositionally biased region" description="Basic residues" evidence="1">
    <location>
        <begin position="1"/>
        <end position="12"/>
    </location>
</feature>
<keyword evidence="3" id="KW-1185">Reference proteome</keyword>
<feature type="compositionally biased region" description="Polar residues" evidence="1">
    <location>
        <begin position="49"/>
        <end position="63"/>
    </location>
</feature>
<feature type="region of interest" description="Disordered" evidence="1">
    <location>
        <begin position="320"/>
        <end position="346"/>
    </location>
</feature>
<dbReference type="Proteomes" id="UP000734854">
    <property type="component" value="Unassembled WGS sequence"/>
</dbReference>
<feature type="region of interest" description="Disordered" evidence="1">
    <location>
        <begin position="1"/>
        <end position="113"/>
    </location>
</feature>
<name>A0A8J5KK68_ZINOF</name>
<comment type="caution">
    <text evidence="2">The sequence shown here is derived from an EMBL/GenBank/DDBJ whole genome shotgun (WGS) entry which is preliminary data.</text>
</comment>
<dbReference type="PANTHER" id="PTHR31248:SF28">
    <property type="entry name" value="PROTEIN CYSTEINE-RICH TRANSMEMBRANE MODULE 10"/>
    <property type="match status" value="1"/>
</dbReference>
<feature type="compositionally biased region" description="Low complexity" evidence="1">
    <location>
        <begin position="91"/>
        <end position="106"/>
    </location>
</feature>
<sequence length="363" mass="40432">MLRQRKKKKKNPKLASRAPLRSPKKPSSPLRFFSSRRRRAPLRFSSRRQPSSSAPTTGGNTYNPVEKNHVLTLANEDLVSPSSPPIPSAPSAPSTRVPSSPVEVSPPLRPQLPCAPRETTACLRMLPVTSSTSKFQTVISALDNRLNEEQRRYPPTGYHSLDTTYWIPPAGFFPPGHPPIGYPPSGYPASGYPPFGYPPVGYPPSGYPPAGYPPSGYPLFEYPGTSAPHHADITGIERKNMVPLEQIGKTWIANGAGGHSVMRKNHLCKWNEHSRESHKWFSQLKQLQTTKQKNRRGARVREVLVGKRRPILLHRGVGVTSSRRRRGGGMALAGEGKRGSASRRLWKRRIGGESRFRRRQEEL</sequence>
<feature type="compositionally biased region" description="Low complexity" evidence="1">
    <location>
        <begin position="16"/>
        <end position="33"/>
    </location>
</feature>
<dbReference type="AlphaFoldDB" id="A0A8J5KK68"/>
<evidence type="ECO:0000313" key="2">
    <source>
        <dbReference type="EMBL" id="KAG6482702.1"/>
    </source>
</evidence>
<accession>A0A8J5KK68</accession>
<dbReference type="EMBL" id="JACMSC010000016">
    <property type="protein sequence ID" value="KAG6482702.1"/>
    <property type="molecule type" value="Genomic_DNA"/>
</dbReference>
<evidence type="ECO:0000256" key="1">
    <source>
        <dbReference type="SAM" id="MobiDB-lite"/>
    </source>
</evidence>
<reference evidence="2 3" key="1">
    <citation type="submission" date="2020-08" db="EMBL/GenBank/DDBJ databases">
        <title>Plant Genome Project.</title>
        <authorList>
            <person name="Zhang R.-G."/>
        </authorList>
    </citation>
    <scope>NUCLEOTIDE SEQUENCE [LARGE SCALE GENOMIC DNA]</scope>
    <source>
        <tissue evidence="2">Rhizome</tissue>
    </source>
</reference>
<protein>
    <submittedName>
        <fullName evidence="2">Uncharacterized protein</fullName>
    </submittedName>
</protein>
<organism evidence="2 3">
    <name type="scientific">Zingiber officinale</name>
    <name type="common">Ginger</name>
    <name type="synonym">Amomum zingiber</name>
    <dbReference type="NCBI Taxonomy" id="94328"/>
    <lineage>
        <taxon>Eukaryota</taxon>
        <taxon>Viridiplantae</taxon>
        <taxon>Streptophyta</taxon>
        <taxon>Embryophyta</taxon>
        <taxon>Tracheophyta</taxon>
        <taxon>Spermatophyta</taxon>
        <taxon>Magnoliopsida</taxon>
        <taxon>Liliopsida</taxon>
        <taxon>Zingiberales</taxon>
        <taxon>Zingiberaceae</taxon>
        <taxon>Zingiber</taxon>
    </lineage>
</organism>
<proteinExistence type="predicted"/>
<gene>
    <name evidence="2" type="ORF">ZIOFF_059339</name>
</gene>
<evidence type="ECO:0000313" key="3">
    <source>
        <dbReference type="Proteomes" id="UP000734854"/>
    </source>
</evidence>
<dbReference type="PANTHER" id="PTHR31248">
    <property type="entry name" value="DOMAIN PROTEIN, PUTATIVE (AFU_ORTHOLOGUE AFUA_5G04290)-RELATED"/>
    <property type="match status" value="1"/>
</dbReference>